<protein>
    <submittedName>
        <fullName evidence="1">Uncharacterized protein</fullName>
    </submittedName>
</protein>
<sequence length="56" mass="6817">MRKNVSFDGVVDVVRFFIPLSISQFENIIFDLAYYYNIYKIRDGTDWHWFRRSACC</sequence>
<evidence type="ECO:0000313" key="1">
    <source>
        <dbReference type="EMBL" id="JAH64849.1"/>
    </source>
</evidence>
<name>A0A0E9UG48_ANGAN</name>
<reference evidence="1" key="1">
    <citation type="submission" date="2014-11" db="EMBL/GenBank/DDBJ databases">
        <authorList>
            <person name="Amaro Gonzalez C."/>
        </authorList>
    </citation>
    <scope>NUCLEOTIDE SEQUENCE</scope>
</reference>
<reference evidence="1" key="2">
    <citation type="journal article" date="2015" name="Fish Shellfish Immunol.">
        <title>Early steps in the European eel (Anguilla anguilla)-Vibrio vulnificus interaction in the gills: Role of the RtxA13 toxin.</title>
        <authorList>
            <person name="Callol A."/>
            <person name="Pajuelo D."/>
            <person name="Ebbesson L."/>
            <person name="Teles M."/>
            <person name="MacKenzie S."/>
            <person name="Amaro C."/>
        </authorList>
    </citation>
    <scope>NUCLEOTIDE SEQUENCE</scope>
</reference>
<dbReference type="EMBL" id="GBXM01043728">
    <property type="protein sequence ID" value="JAH64849.1"/>
    <property type="molecule type" value="Transcribed_RNA"/>
</dbReference>
<proteinExistence type="predicted"/>
<organism evidence="1">
    <name type="scientific">Anguilla anguilla</name>
    <name type="common">European freshwater eel</name>
    <name type="synonym">Muraena anguilla</name>
    <dbReference type="NCBI Taxonomy" id="7936"/>
    <lineage>
        <taxon>Eukaryota</taxon>
        <taxon>Metazoa</taxon>
        <taxon>Chordata</taxon>
        <taxon>Craniata</taxon>
        <taxon>Vertebrata</taxon>
        <taxon>Euteleostomi</taxon>
        <taxon>Actinopterygii</taxon>
        <taxon>Neopterygii</taxon>
        <taxon>Teleostei</taxon>
        <taxon>Anguilliformes</taxon>
        <taxon>Anguillidae</taxon>
        <taxon>Anguilla</taxon>
    </lineage>
</organism>
<accession>A0A0E9UG48</accession>
<dbReference type="AlphaFoldDB" id="A0A0E9UG48"/>